<proteinExistence type="predicted"/>
<dbReference type="AlphaFoldDB" id="A0A2P6RF61"/>
<dbReference type="EMBL" id="PDCK01000041">
    <property type="protein sequence ID" value="PRQ45044.1"/>
    <property type="molecule type" value="Genomic_DNA"/>
</dbReference>
<accession>A0A2P6RF61</accession>
<keyword evidence="1" id="KW-0472">Membrane</keyword>
<feature type="transmembrane region" description="Helical" evidence="1">
    <location>
        <begin position="27"/>
        <end position="45"/>
    </location>
</feature>
<keyword evidence="1" id="KW-1133">Transmembrane helix</keyword>
<name>A0A2P6RF61_ROSCH</name>
<evidence type="ECO:0000313" key="3">
    <source>
        <dbReference type="Proteomes" id="UP000238479"/>
    </source>
</evidence>
<evidence type="ECO:0000256" key="1">
    <source>
        <dbReference type="SAM" id="Phobius"/>
    </source>
</evidence>
<gene>
    <name evidence="2" type="ORF">RchiOBHm_Chr3g0485871</name>
</gene>
<sequence>MVEEGDAIENQRKKDKKKLEVEKSKKMLASAIIWVNHFFSIYYGMRG</sequence>
<protein>
    <submittedName>
        <fullName evidence="2">Uncharacterized protein</fullName>
    </submittedName>
</protein>
<dbReference type="Proteomes" id="UP000238479">
    <property type="component" value="Chromosome 3"/>
</dbReference>
<evidence type="ECO:0000313" key="2">
    <source>
        <dbReference type="EMBL" id="PRQ45044.1"/>
    </source>
</evidence>
<keyword evidence="3" id="KW-1185">Reference proteome</keyword>
<organism evidence="2 3">
    <name type="scientific">Rosa chinensis</name>
    <name type="common">China rose</name>
    <dbReference type="NCBI Taxonomy" id="74649"/>
    <lineage>
        <taxon>Eukaryota</taxon>
        <taxon>Viridiplantae</taxon>
        <taxon>Streptophyta</taxon>
        <taxon>Embryophyta</taxon>
        <taxon>Tracheophyta</taxon>
        <taxon>Spermatophyta</taxon>
        <taxon>Magnoliopsida</taxon>
        <taxon>eudicotyledons</taxon>
        <taxon>Gunneridae</taxon>
        <taxon>Pentapetalae</taxon>
        <taxon>rosids</taxon>
        <taxon>fabids</taxon>
        <taxon>Rosales</taxon>
        <taxon>Rosaceae</taxon>
        <taxon>Rosoideae</taxon>
        <taxon>Rosoideae incertae sedis</taxon>
        <taxon>Rosa</taxon>
    </lineage>
</organism>
<keyword evidence="1" id="KW-0812">Transmembrane</keyword>
<reference evidence="2 3" key="1">
    <citation type="journal article" date="2018" name="Nat. Genet.">
        <title>The Rosa genome provides new insights in the design of modern roses.</title>
        <authorList>
            <person name="Bendahmane M."/>
        </authorList>
    </citation>
    <scope>NUCLEOTIDE SEQUENCE [LARGE SCALE GENOMIC DNA]</scope>
    <source>
        <strain evidence="3">cv. Old Blush</strain>
    </source>
</reference>
<comment type="caution">
    <text evidence="2">The sequence shown here is derived from an EMBL/GenBank/DDBJ whole genome shotgun (WGS) entry which is preliminary data.</text>
</comment>
<dbReference type="Gramene" id="PRQ45044">
    <property type="protein sequence ID" value="PRQ45044"/>
    <property type="gene ID" value="RchiOBHm_Chr3g0485871"/>
</dbReference>